<proteinExistence type="predicted"/>
<name>A0A873WH80_9CAUD</name>
<evidence type="ECO:0000313" key="2">
    <source>
        <dbReference type="Proteomes" id="UP000663070"/>
    </source>
</evidence>
<protein>
    <submittedName>
        <fullName evidence="1">Uncharacterized protein</fullName>
    </submittedName>
</protein>
<organism evidence="1 2">
    <name type="scientific">Providencia phage PSTCR2</name>
    <dbReference type="NCBI Taxonomy" id="2783544"/>
    <lineage>
        <taxon>Viruses</taxon>
        <taxon>Duplodnaviria</taxon>
        <taxon>Heunggongvirae</taxon>
        <taxon>Uroviricota</taxon>
        <taxon>Caudoviricetes</taxon>
        <taxon>Autographivirales</taxon>
        <taxon>Autotranscriptaviridae</taxon>
        <taxon>Studiervirinae</taxon>
        <taxon>Solymavirus</taxon>
        <taxon>Solymavirus PSTCR2</taxon>
    </lineage>
</organism>
<keyword evidence="2" id="KW-1185">Reference proteome</keyword>
<dbReference type="Proteomes" id="UP000663070">
    <property type="component" value="Segment"/>
</dbReference>
<evidence type="ECO:0000313" key="1">
    <source>
        <dbReference type="EMBL" id="QPB11940.1"/>
    </source>
</evidence>
<sequence>MGCKEQGILTMETTTDGCYYERSNMLIQANSAYYTRYTCSELLTESAINIKHYSSITIDGVEYVR</sequence>
<dbReference type="EMBL" id="MW057854">
    <property type="protein sequence ID" value="QPB11940.1"/>
    <property type="molecule type" value="Genomic_DNA"/>
</dbReference>
<reference evidence="1" key="1">
    <citation type="submission" date="2020-10" db="EMBL/GenBank/DDBJ databases">
        <title>Novel bacteriophages targeting Providencia spp. as potential agents for phage therapy.</title>
        <authorList>
            <person name="Rakov C."/>
            <person name="Alkalay-Oren S."/>
            <person name="Coppenhagen-Glazer S."/>
            <person name="Hazan R."/>
        </authorList>
    </citation>
    <scope>NUCLEOTIDE SEQUENCE</scope>
</reference>
<accession>A0A873WH80</accession>